<evidence type="ECO:0000256" key="10">
    <source>
        <dbReference type="ARBA" id="ARBA00048109"/>
    </source>
</evidence>
<feature type="domain" description="O-acyltransferase WSD1-like N-terminal" evidence="11">
    <location>
        <begin position="8"/>
        <end position="280"/>
    </location>
</feature>
<evidence type="ECO:0000256" key="7">
    <source>
        <dbReference type="ARBA" id="ARBA00022798"/>
    </source>
</evidence>
<dbReference type="PANTHER" id="PTHR31650:SF1">
    <property type="entry name" value="WAX ESTER SYNTHASE_DIACYLGLYCEROL ACYLTRANSFERASE 4-RELATED"/>
    <property type="match status" value="1"/>
</dbReference>
<evidence type="ECO:0000256" key="4">
    <source>
        <dbReference type="ARBA" id="ARBA00013244"/>
    </source>
</evidence>
<comment type="caution">
    <text evidence="13">The sequence shown here is derived from an EMBL/GenBank/DDBJ whole genome shotgun (WGS) entry which is preliminary data.</text>
</comment>
<keyword evidence="8" id="KW-0443">Lipid metabolism</keyword>
<comment type="catalytic activity">
    <reaction evidence="10">
        <text>an acyl-CoA + a 1,2-diacyl-sn-glycerol = a triacyl-sn-glycerol + CoA</text>
        <dbReference type="Rhea" id="RHEA:10868"/>
        <dbReference type="ChEBI" id="CHEBI:17815"/>
        <dbReference type="ChEBI" id="CHEBI:57287"/>
        <dbReference type="ChEBI" id="CHEBI:58342"/>
        <dbReference type="ChEBI" id="CHEBI:64615"/>
        <dbReference type="EC" id="2.3.1.20"/>
    </reaction>
</comment>
<proteinExistence type="inferred from homology"/>
<dbReference type="Gene3D" id="3.30.559.10">
    <property type="entry name" value="Chloramphenicol acetyltransferase-like domain"/>
    <property type="match status" value="1"/>
</dbReference>
<evidence type="ECO:0000256" key="2">
    <source>
        <dbReference type="ARBA" id="ARBA00005189"/>
    </source>
</evidence>
<accession>A0ABX1T6Q5</accession>
<name>A0ABX1T6Q5_9PROT</name>
<keyword evidence="14" id="KW-1185">Reference proteome</keyword>
<evidence type="ECO:0000256" key="5">
    <source>
        <dbReference type="ARBA" id="ARBA00022516"/>
    </source>
</evidence>
<sequence length="492" mass="54146">MNSRERISHVDNAWLRMDRPENLMQILGVMIFKGRIDAERFKHTVAQRIVRYRRFRQIATQDADGSWWADDPDFDIDAHVRHSFLPAPAGKNELQKFVATMAGTPLNPSRPRWEFNLVDTADGNSALVVRIHHAIADGIALIGVINSLTDKDIDTPEDGGTVAVTPLDAVDEQESDAGDAFWRMIFDPLSDVALTSIRIGGQLWGQYLGLRNDPATIRDYLRVAGAIAEEIGRLALMPNDSPTRYKGKAGTVKRVAWSEPIPLPEIKAVGKVLGCSVNDILLASVAGALRGYLLARGDPVAATEIRAMVPVNLRAPDDIEDLGNRFGLVALELPIGIDNPLARLYATRARMAALKGSYQAMLTFTLLGAAGMAPKFIQDQILNLLASKTTAVMTNVPGPQQPRFFAGSRIEQEMVWVPQAGDIGMGVSILSYNSRVQFGLITDKKLVDDPAQIVDRFAREFDKLLWLLLLEPWDRLDDPVAVAEDLLVLANS</sequence>
<keyword evidence="5" id="KW-0444">Lipid biosynthesis</keyword>
<dbReference type="InterPro" id="IPR023213">
    <property type="entry name" value="CAT-like_dom_sf"/>
</dbReference>
<evidence type="ECO:0000256" key="9">
    <source>
        <dbReference type="ARBA" id="ARBA00023315"/>
    </source>
</evidence>
<comment type="pathway">
    <text evidence="2">Lipid metabolism.</text>
</comment>
<keyword evidence="7" id="KW-0319">Glycerol metabolism</keyword>
<keyword evidence="6" id="KW-0808">Transferase</keyword>
<keyword evidence="9" id="KW-0012">Acyltransferase</keyword>
<feature type="domain" description="O-acyltransferase WSD1 C-terminal" evidence="12">
    <location>
        <begin position="323"/>
        <end position="464"/>
    </location>
</feature>
<evidence type="ECO:0000256" key="3">
    <source>
        <dbReference type="ARBA" id="ARBA00009587"/>
    </source>
</evidence>
<dbReference type="PANTHER" id="PTHR31650">
    <property type="entry name" value="O-ACYLTRANSFERASE (WSD1-LIKE) FAMILY PROTEIN"/>
    <property type="match status" value="1"/>
</dbReference>
<comment type="pathway">
    <text evidence="1">Glycerolipid metabolism; triacylglycerol biosynthesis.</text>
</comment>
<evidence type="ECO:0000313" key="14">
    <source>
        <dbReference type="Proteomes" id="UP000886469"/>
    </source>
</evidence>
<dbReference type="InterPro" id="IPR045034">
    <property type="entry name" value="O-acyltransferase_WSD1-like"/>
</dbReference>
<gene>
    <name evidence="13" type="ORF">E4Q08_04940</name>
</gene>
<dbReference type="EMBL" id="SPMX01000010">
    <property type="protein sequence ID" value="NMQ04651.1"/>
    <property type="molecule type" value="Genomic_DNA"/>
</dbReference>
<dbReference type="InterPro" id="IPR014292">
    <property type="entry name" value="Acyl_transf_WS/DGAT"/>
</dbReference>
<comment type="similarity">
    <text evidence="3">Belongs to the long-chain O-acyltransferase family.</text>
</comment>
<evidence type="ECO:0000256" key="6">
    <source>
        <dbReference type="ARBA" id="ARBA00022679"/>
    </source>
</evidence>
<evidence type="ECO:0000256" key="1">
    <source>
        <dbReference type="ARBA" id="ARBA00004771"/>
    </source>
</evidence>
<evidence type="ECO:0000259" key="12">
    <source>
        <dbReference type="Pfam" id="PF06974"/>
    </source>
</evidence>
<evidence type="ECO:0000256" key="8">
    <source>
        <dbReference type="ARBA" id="ARBA00023098"/>
    </source>
</evidence>
<dbReference type="EC" id="2.3.1.20" evidence="4"/>
<dbReference type="Pfam" id="PF06974">
    <property type="entry name" value="WS_DGAT_C"/>
    <property type="match status" value="1"/>
</dbReference>
<protein>
    <recommendedName>
        <fullName evidence="4">diacylglycerol O-acyltransferase</fullName>
        <ecNumber evidence="4">2.3.1.20</ecNumber>
    </recommendedName>
</protein>
<dbReference type="SUPFAM" id="SSF52777">
    <property type="entry name" value="CoA-dependent acyltransferases"/>
    <property type="match status" value="1"/>
</dbReference>
<dbReference type="Proteomes" id="UP000886469">
    <property type="component" value="Unassembled WGS sequence"/>
</dbReference>
<dbReference type="InterPro" id="IPR009721">
    <property type="entry name" value="O-acyltransferase_WSD1_C"/>
</dbReference>
<dbReference type="Pfam" id="PF03007">
    <property type="entry name" value="WS_DGAT_cat"/>
    <property type="match status" value="1"/>
</dbReference>
<evidence type="ECO:0000259" key="11">
    <source>
        <dbReference type="Pfam" id="PF03007"/>
    </source>
</evidence>
<dbReference type="NCBIfam" id="TIGR02946">
    <property type="entry name" value="acyl_WS_DGAT"/>
    <property type="match status" value="1"/>
</dbReference>
<evidence type="ECO:0000313" key="13">
    <source>
        <dbReference type="EMBL" id="NMQ04651.1"/>
    </source>
</evidence>
<dbReference type="RefSeq" id="WP_169069566.1">
    <property type="nucleotide sequence ID" value="NZ_JAZKUC010000001.1"/>
</dbReference>
<dbReference type="InterPro" id="IPR004255">
    <property type="entry name" value="O-acyltransferase_WSD1_N"/>
</dbReference>
<organism evidence="13 14">
    <name type="scientific">Candidatus Accumulibacter contiguus</name>
    <dbReference type="NCBI Taxonomy" id="2954381"/>
    <lineage>
        <taxon>Bacteria</taxon>
        <taxon>Pseudomonadati</taxon>
        <taxon>Pseudomonadota</taxon>
        <taxon>Betaproteobacteria</taxon>
        <taxon>Candidatus Accumulibacter</taxon>
    </lineage>
</organism>
<reference evidence="13" key="1">
    <citation type="submission" date="2019-03" db="EMBL/GenBank/DDBJ databases">
        <title>Metabolic reconstructions from genomes of highly enriched 'Candidatus Accumulibacter' and 'Candidatus Competibacter' bioreactor populations.</title>
        <authorList>
            <person name="Annavajhala M.K."/>
            <person name="Welles L."/>
            <person name="Abbas B."/>
            <person name="Sorokin D."/>
            <person name="Park H."/>
            <person name="Van Loosdrecht M."/>
            <person name="Chandran K."/>
        </authorList>
    </citation>
    <scope>NUCLEOTIDE SEQUENCE</scope>
    <source>
        <strain evidence="13">SBR_L</strain>
    </source>
</reference>